<proteinExistence type="inferred from homology"/>
<dbReference type="InterPro" id="IPR039426">
    <property type="entry name" value="TonB-dep_rcpt-like"/>
</dbReference>
<comment type="subcellular location">
    <subcellularLocation>
        <location evidence="1">Cell outer membrane</location>
        <topology evidence="1">Multi-pass membrane protein</topology>
    </subcellularLocation>
</comment>
<keyword evidence="4" id="KW-1185">Reference proteome</keyword>
<dbReference type="Pfam" id="PF13715">
    <property type="entry name" value="CarbopepD_reg_2"/>
    <property type="match status" value="1"/>
</dbReference>
<evidence type="ECO:0000259" key="2">
    <source>
        <dbReference type="Pfam" id="PF07715"/>
    </source>
</evidence>
<sequence>MKMIIFLTLFTAYQIHAEGVFGQRITLKVQQTEIKNILTLLEKQADVRFLYNYNLNSSLSKKVDYSVHDQSFEEAMNKLFQNTEFAYRLLDNKLVVILAKTEADTYKADVITGTIVGENQQPLAGVTVTVKGTNNGVSSDMKGAFRINAPADGVLVFSYVGYENKEVAIAGQTNIVVQLAISNKQLEQIVVVGYGSQRKKDLTGSVSVVTAADMANRPLVNAGEALQGKAAGVQVVSNSGKPGAGLTIRVRGSSSISAGNEPLYVVDGVPMTDISAYTTNDIESISILKDAASASIYGTRAANGVVVITTKKGVAGKSRIDFSAYYGTSSTTKKLDVLNAKQYQDYANKVLGPNSITDSMVNANNINWPDEVFRKGNQQNYQLSFSGGSEKTQHYISLGYNDQVGTIKPAKFDRLTGRVNLTTKAADWLTLSTNTIITRSHSNDVTDNTGVARGGVVLSALATPPTVPKYNADGTIGLNPFSGWQNPLGAIDGQYTRSVTDRMVSSLAADVRLAKGLLFRSSWGIDYTNYEKSFFLDPYLTTYGQSTQGQLNQTKYTEFVWLGEQTLSYTKAVGQHHFMAMAGYTVQESKYDQTYISGSKLDTAYRHKSWDEMYMLTQTKQASTKSIDEWGLVSYLGRITYDYAGKYLLQANLRSDHSSRFAPGNRNATFPSVSAGWRISQEKFMKDVNVVSDLKLRAGWGQNGNQEGVGSYEYLSLNNIDAATGNPYAATIAAQDLTWETTTQTNIGVDATFLSGRLTFTGDFYIKKTKNVLVRVPLSSQIVESILLNMGNMENKGAEFLISSKNIVKKDFTWSTDFNISFNKNKVTSIGNDITFMNIYGSIYERGNSIALVQGYGLGEFYGYVAAGVDPQTGDQLYLSSEGKPTNYSGIKASDRRLIGSAQPDFIYGMTNNLTYKNFDLTIFFQGSQGNKIFNGVRVETEGMKDSRNQSTAVLSRWQNPGDVTDMPGIKANSNDNSQISTRFLENGSYLRFKTITLAYRIDPKVLSHIGLSAASVYVSGQNLITITKYKGFDPEVSTYGTAVTSTGAPDIDNRNVSIGVDYGAYPQPKMILFGLNLSLK</sequence>
<dbReference type="NCBIfam" id="TIGR04056">
    <property type="entry name" value="OMP_RagA_SusC"/>
    <property type="match status" value="1"/>
</dbReference>
<dbReference type="InterPro" id="IPR023997">
    <property type="entry name" value="TonB-dep_OMP_SusC/RagA_CS"/>
</dbReference>
<keyword evidence="1" id="KW-1134">Transmembrane beta strand</keyword>
<dbReference type="RefSeq" id="WP_217790907.1">
    <property type="nucleotide sequence ID" value="NZ_JAHSPG010000004.1"/>
</dbReference>
<dbReference type="FunFam" id="2.170.130.10:FF:000008">
    <property type="entry name" value="SusC/RagA family TonB-linked outer membrane protein"/>
    <property type="match status" value="1"/>
</dbReference>
<organism evidence="3 4">
    <name type="scientific">Pinibacter aurantiacus</name>
    <dbReference type="NCBI Taxonomy" id="2851599"/>
    <lineage>
        <taxon>Bacteria</taxon>
        <taxon>Pseudomonadati</taxon>
        <taxon>Bacteroidota</taxon>
        <taxon>Chitinophagia</taxon>
        <taxon>Chitinophagales</taxon>
        <taxon>Chitinophagaceae</taxon>
        <taxon>Pinibacter</taxon>
    </lineage>
</organism>
<keyword evidence="1" id="KW-0998">Cell outer membrane</keyword>
<dbReference type="GO" id="GO:0009279">
    <property type="term" value="C:cell outer membrane"/>
    <property type="evidence" value="ECO:0007669"/>
    <property type="project" value="UniProtKB-SubCell"/>
</dbReference>
<evidence type="ECO:0000313" key="4">
    <source>
        <dbReference type="Proteomes" id="UP000812270"/>
    </source>
</evidence>
<feature type="domain" description="TonB-dependent receptor plug" evidence="2">
    <location>
        <begin position="199"/>
        <end position="305"/>
    </location>
</feature>
<evidence type="ECO:0000313" key="3">
    <source>
        <dbReference type="EMBL" id="MBV4357262.1"/>
    </source>
</evidence>
<evidence type="ECO:0000256" key="1">
    <source>
        <dbReference type="PROSITE-ProRule" id="PRU01360"/>
    </source>
</evidence>
<accession>A0A9E2S9C6</accession>
<dbReference type="InterPro" id="IPR023996">
    <property type="entry name" value="TonB-dep_OMP_SusC/RagA"/>
</dbReference>
<keyword evidence="1" id="KW-0813">Transport</keyword>
<name>A0A9E2S9C6_9BACT</name>
<dbReference type="PROSITE" id="PS52016">
    <property type="entry name" value="TONB_DEPENDENT_REC_3"/>
    <property type="match status" value="1"/>
</dbReference>
<dbReference type="AlphaFoldDB" id="A0A9E2S9C6"/>
<dbReference type="Proteomes" id="UP000812270">
    <property type="component" value="Unassembled WGS sequence"/>
</dbReference>
<reference evidence="3" key="1">
    <citation type="submission" date="2021-06" db="EMBL/GenBank/DDBJ databases">
        <authorList>
            <person name="Huq M.A."/>
        </authorList>
    </citation>
    <scope>NUCLEOTIDE SEQUENCE</scope>
    <source>
        <strain evidence="3">MAH-26</strain>
    </source>
</reference>
<keyword evidence="1" id="KW-0812">Transmembrane</keyword>
<dbReference type="NCBIfam" id="TIGR04057">
    <property type="entry name" value="SusC_RagA_signa"/>
    <property type="match status" value="1"/>
</dbReference>
<dbReference type="EMBL" id="JAHSPG010000004">
    <property type="protein sequence ID" value="MBV4357262.1"/>
    <property type="molecule type" value="Genomic_DNA"/>
</dbReference>
<comment type="caution">
    <text evidence="3">The sequence shown here is derived from an EMBL/GenBank/DDBJ whole genome shotgun (WGS) entry which is preliminary data.</text>
</comment>
<dbReference type="InterPro" id="IPR012910">
    <property type="entry name" value="Plug_dom"/>
</dbReference>
<comment type="similarity">
    <text evidence="1">Belongs to the TonB-dependent receptor family.</text>
</comment>
<protein>
    <submittedName>
        <fullName evidence="3">TonB-dependent receptor</fullName>
    </submittedName>
</protein>
<keyword evidence="3" id="KW-0675">Receptor</keyword>
<gene>
    <name evidence="3" type="ORF">KTO63_08905</name>
</gene>
<keyword evidence="1" id="KW-0472">Membrane</keyword>
<dbReference type="Pfam" id="PF07715">
    <property type="entry name" value="Plug"/>
    <property type="match status" value="1"/>
</dbReference>